<evidence type="ECO:0000256" key="3">
    <source>
        <dbReference type="ARBA" id="ARBA00010766"/>
    </source>
</evidence>
<dbReference type="InterPro" id="IPR012762">
    <property type="entry name" value="Ubiq_biosynth_COQ9"/>
</dbReference>
<dbReference type="Pfam" id="PF08511">
    <property type="entry name" value="COQ9"/>
    <property type="match status" value="1"/>
</dbReference>
<evidence type="ECO:0000256" key="6">
    <source>
        <dbReference type="ARBA" id="ARBA00023121"/>
    </source>
</evidence>
<dbReference type="GO" id="GO:0006744">
    <property type="term" value="P:ubiquinone biosynthetic process"/>
    <property type="evidence" value="ECO:0007669"/>
    <property type="project" value="UniProtKB-UniRule"/>
</dbReference>
<name>A0A060T5H1_BLAAD</name>
<dbReference type="NCBIfam" id="TIGR02396">
    <property type="entry name" value="diverge_rpsU"/>
    <property type="match status" value="1"/>
</dbReference>
<dbReference type="PANTHER" id="PTHR21427">
    <property type="entry name" value="UBIQUINONE BIOSYNTHESIS PROTEIN COQ9, MITOCHONDRIAL"/>
    <property type="match status" value="1"/>
</dbReference>
<dbReference type="AlphaFoldDB" id="A0A060T5H1"/>
<evidence type="ECO:0000256" key="5">
    <source>
        <dbReference type="ARBA" id="ARBA00022946"/>
    </source>
</evidence>
<protein>
    <recommendedName>
        <fullName evidence="8">Ubiquinone biosynthesis protein</fullName>
    </recommendedName>
</protein>
<dbReference type="InterPro" id="IPR013718">
    <property type="entry name" value="COQ9_C"/>
</dbReference>
<comment type="pathway">
    <text evidence="2 8">Cofactor biosynthesis; ubiquinone biosynthesis.</text>
</comment>
<comment type="function">
    <text evidence="8">Membrane-associated protein that warps the membrane surface to access and bind aromatic isoprenes with high specificity, including ubiquinone (CoQ) isoprene intermediates and presents them directly to Coq7, therefore facilitating the Coq7-mediated hydroxylase step. Participates in the biosynthesis of coenzyme Q, also named ubiquinone, an essential lipid-soluble electron transporter for aerobic cellular respiration.</text>
</comment>
<reference evidence="10" key="1">
    <citation type="submission" date="2014-02" db="EMBL/GenBank/DDBJ databases">
        <authorList>
            <person name="Genoscope - CEA"/>
        </authorList>
    </citation>
    <scope>NUCLEOTIDE SEQUENCE</scope>
    <source>
        <strain evidence="10">LS3</strain>
    </source>
</reference>
<sequence length="205" mass="22928">MATRVLQTALGKVPQLGFDRALLASVRESGLSDSALALFPKGSFDLVKFHLQTAKQDLEKVQLESAGTGNWHSDSISTLLEHRLRANNRLGEGRLQEALSIMTMPANLVDSLSELHDLSDEVLYLSGERTSDFSWYTKRGAVSSIYAASELFMTQDQSTEFRDTMEFMKDRVKNYDQLEYAGSSVGEWLKFNSMGAFNVLKSLTR</sequence>
<evidence type="ECO:0000256" key="1">
    <source>
        <dbReference type="ARBA" id="ARBA00004173"/>
    </source>
</evidence>
<dbReference type="GO" id="GO:0008289">
    <property type="term" value="F:lipid binding"/>
    <property type="evidence" value="ECO:0007669"/>
    <property type="project" value="UniProtKB-UniRule"/>
</dbReference>
<organism evidence="10">
    <name type="scientific">Blastobotrys adeninivorans</name>
    <name type="common">Yeast</name>
    <name type="synonym">Arxula adeninivorans</name>
    <dbReference type="NCBI Taxonomy" id="409370"/>
    <lineage>
        <taxon>Eukaryota</taxon>
        <taxon>Fungi</taxon>
        <taxon>Dikarya</taxon>
        <taxon>Ascomycota</taxon>
        <taxon>Saccharomycotina</taxon>
        <taxon>Dipodascomycetes</taxon>
        <taxon>Dipodascales</taxon>
        <taxon>Trichomonascaceae</taxon>
        <taxon>Blastobotrys</taxon>
    </lineage>
</organism>
<evidence type="ECO:0000259" key="9">
    <source>
        <dbReference type="Pfam" id="PF08511"/>
    </source>
</evidence>
<accession>A0A060T5H1</accession>
<comment type="subcellular location">
    <subcellularLocation>
        <location evidence="1 8">Mitochondrion</location>
    </subcellularLocation>
</comment>
<evidence type="ECO:0000256" key="2">
    <source>
        <dbReference type="ARBA" id="ARBA00004749"/>
    </source>
</evidence>
<dbReference type="UniPathway" id="UPA00232"/>
<keyword evidence="7 8" id="KW-0496">Mitochondrion</keyword>
<proteinExistence type="inferred from homology"/>
<dbReference type="Gene3D" id="1.10.357.10">
    <property type="entry name" value="Tetracycline Repressor, domain 2"/>
    <property type="match status" value="1"/>
</dbReference>
<reference evidence="10" key="2">
    <citation type="submission" date="2014-06" db="EMBL/GenBank/DDBJ databases">
        <title>The complete genome of Blastobotrys (Arxula) adeninivorans LS3 - a yeast of biotechnological interest.</title>
        <authorList>
            <person name="Kunze G."/>
            <person name="Gaillardin C."/>
            <person name="Czernicka M."/>
            <person name="Durrens P."/>
            <person name="Martin T."/>
            <person name="Boer E."/>
            <person name="Gabaldon T."/>
            <person name="Cruz J."/>
            <person name="Talla E."/>
            <person name="Marck C."/>
            <person name="Goffeau A."/>
            <person name="Barbe V."/>
            <person name="Baret P."/>
            <person name="Baronian K."/>
            <person name="Beier S."/>
            <person name="Bleykasten C."/>
            <person name="Bode R."/>
            <person name="Casaregola S."/>
            <person name="Despons L."/>
            <person name="Fairhead C."/>
            <person name="Giersberg M."/>
            <person name="Gierski P."/>
            <person name="Hahnel U."/>
            <person name="Hartmann A."/>
            <person name="Jankowska D."/>
            <person name="Jubin C."/>
            <person name="Jung P."/>
            <person name="Lafontaine I."/>
            <person name="Leh-Louis V."/>
            <person name="Lemaire M."/>
            <person name="Marcet-Houben M."/>
            <person name="Mascher M."/>
            <person name="Morel G."/>
            <person name="Richard G.-F."/>
            <person name="Riechen J."/>
            <person name="Sacerdot C."/>
            <person name="Sarkar A."/>
            <person name="Savel G."/>
            <person name="Schacherer J."/>
            <person name="Sherman D."/>
            <person name="Straub M.-L."/>
            <person name="Stein N."/>
            <person name="Thierry A."/>
            <person name="Trautwein-Schult A."/>
            <person name="Westhof E."/>
            <person name="Worch S."/>
            <person name="Dujon B."/>
            <person name="Souciet J.-L."/>
            <person name="Wincker P."/>
            <person name="Scholz U."/>
            <person name="Neuveglise N."/>
        </authorList>
    </citation>
    <scope>NUCLEOTIDE SEQUENCE</scope>
    <source>
        <strain evidence="10">LS3</strain>
    </source>
</reference>
<feature type="domain" description="COQ9 C-terminal" evidence="9">
    <location>
        <begin position="110"/>
        <end position="178"/>
    </location>
</feature>
<dbReference type="EMBL" id="HG937692">
    <property type="protein sequence ID" value="CDP36365.1"/>
    <property type="molecule type" value="Genomic_DNA"/>
</dbReference>
<evidence type="ECO:0000256" key="8">
    <source>
        <dbReference type="RuleBase" id="RU366063"/>
    </source>
</evidence>
<dbReference type="GO" id="GO:0005743">
    <property type="term" value="C:mitochondrial inner membrane"/>
    <property type="evidence" value="ECO:0007669"/>
    <property type="project" value="TreeGrafter"/>
</dbReference>
<keyword evidence="5" id="KW-0809">Transit peptide</keyword>
<dbReference type="PANTHER" id="PTHR21427:SF19">
    <property type="entry name" value="UBIQUINONE BIOSYNTHESIS PROTEIN COQ9, MITOCHONDRIAL"/>
    <property type="match status" value="1"/>
</dbReference>
<keyword evidence="4 8" id="KW-0831">Ubiquinone biosynthesis</keyword>
<evidence type="ECO:0000313" key="10">
    <source>
        <dbReference type="EMBL" id="CDP36365.1"/>
    </source>
</evidence>
<keyword evidence="6 8" id="KW-0446">Lipid-binding</keyword>
<gene>
    <name evidence="10" type="ORF">GNLVRS02_ARAD1B11308g</name>
</gene>
<evidence type="ECO:0000256" key="4">
    <source>
        <dbReference type="ARBA" id="ARBA00022688"/>
    </source>
</evidence>
<comment type="similarity">
    <text evidence="3 8">Belongs to the COQ9 family.</text>
</comment>
<dbReference type="PhylomeDB" id="A0A060T5H1"/>
<evidence type="ECO:0000256" key="7">
    <source>
        <dbReference type="ARBA" id="ARBA00023128"/>
    </source>
</evidence>